<dbReference type="AlphaFoldDB" id="A0A1Y6BFJ3"/>
<organism evidence="3 4">
    <name type="scientific">Pseudobacteriovorax antillogorgiicola</name>
    <dbReference type="NCBI Taxonomy" id="1513793"/>
    <lineage>
        <taxon>Bacteria</taxon>
        <taxon>Pseudomonadati</taxon>
        <taxon>Bdellovibrionota</taxon>
        <taxon>Oligoflexia</taxon>
        <taxon>Oligoflexales</taxon>
        <taxon>Pseudobacteriovoracaceae</taxon>
        <taxon>Pseudobacteriovorax</taxon>
    </lineage>
</organism>
<sequence length="303" mass="32960">MQLKKLFGVWFAMFLCACGNEVLVTEGPTQQQVTGRAQGLSTTSEPDLADDEEPEKIQPIPALTMAYNLSVTFMDDVLNRLGTEIPTCSGSLDVMFLDNFEPSTNLSLNCLGIDLSGLINSETALNGIDGLGIGLKDVLYVDGLIRISKFMGASYDPPRPVFIKPFFPDEEFYTGFSELRSLTLKTPQGESAQGSYEFSVLNLSAAKTVEGLGELRKVRHVSCNARGFSGISPFDGFNFKLMEVMFHEDPVAIPRLDLGFATADAIGFAFPLLPAEVLITLDLVRQDFLAPFAVSSDLVAAEE</sequence>
<dbReference type="PROSITE" id="PS51257">
    <property type="entry name" value="PROKAR_LIPOPROTEIN"/>
    <property type="match status" value="1"/>
</dbReference>
<evidence type="ECO:0000313" key="4">
    <source>
        <dbReference type="Proteomes" id="UP000192907"/>
    </source>
</evidence>
<dbReference type="STRING" id="1513793.SAMN06296036_104304"/>
<evidence type="ECO:0008006" key="5">
    <source>
        <dbReference type="Google" id="ProtNLM"/>
    </source>
</evidence>
<dbReference type="Proteomes" id="UP000192907">
    <property type="component" value="Unassembled WGS sequence"/>
</dbReference>
<proteinExistence type="predicted"/>
<dbReference type="RefSeq" id="WP_132316466.1">
    <property type="nucleotide sequence ID" value="NZ_FWZT01000004.1"/>
</dbReference>
<name>A0A1Y6BFJ3_9BACT</name>
<feature type="region of interest" description="Disordered" evidence="1">
    <location>
        <begin position="30"/>
        <end position="53"/>
    </location>
</feature>
<accession>A0A1Y6BFJ3</accession>
<evidence type="ECO:0000313" key="3">
    <source>
        <dbReference type="EMBL" id="SMF08548.1"/>
    </source>
</evidence>
<keyword evidence="2" id="KW-0732">Signal</keyword>
<evidence type="ECO:0000256" key="1">
    <source>
        <dbReference type="SAM" id="MobiDB-lite"/>
    </source>
</evidence>
<dbReference type="EMBL" id="FWZT01000004">
    <property type="protein sequence ID" value="SMF08548.1"/>
    <property type="molecule type" value="Genomic_DNA"/>
</dbReference>
<reference evidence="4" key="1">
    <citation type="submission" date="2017-04" db="EMBL/GenBank/DDBJ databases">
        <authorList>
            <person name="Varghese N."/>
            <person name="Submissions S."/>
        </authorList>
    </citation>
    <scope>NUCLEOTIDE SEQUENCE [LARGE SCALE GENOMIC DNA]</scope>
    <source>
        <strain evidence="4">RKEM611</strain>
    </source>
</reference>
<feature type="chain" id="PRO_5012011942" description="Lipoprotein" evidence="2">
    <location>
        <begin position="18"/>
        <end position="303"/>
    </location>
</feature>
<keyword evidence="4" id="KW-1185">Reference proteome</keyword>
<feature type="signal peptide" evidence="2">
    <location>
        <begin position="1"/>
        <end position="17"/>
    </location>
</feature>
<evidence type="ECO:0000256" key="2">
    <source>
        <dbReference type="SAM" id="SignalP"/>
    </source>
</evidence>
<gene>
    <name evidence="3" type="ORF">SAMN06296036_104304</name>
</gene>
<feature type="compositionally biased region" description="Polar residues" evidence="1">
    <location>
        <begin position="30"/>
        <end position="45"/>
    </location>
</feature>
<protein>
    <recommendedName>
        <fullName evidence="5">Lipoprotein</fullName>
    </recommendedName>
</protein>